<proteinExistence type="predicted"/>
<accession>A0ABP9W5V1</accession>
<name>A0ABP9W5V1_9DEIO</name>
<comment type="caution">
    <text evidence="1">The sequence shown here is derived from an EMBL/GenBank/DDBJ whole genome shotgun (WGS) entry which is preliminary data.</text>
</comment>
<reference evidence="1 2" key="1">
    <citation type="submission" date="2024-02" db="EMBL/GenBank/DDBJ databases">
        <title>Deinococcus carri NBRC 110142.</title>
        <authorList>
            <person name="Ichikawa N."/>
            <person name="Katano-Makiyama Y."/>
            <person name="Hidaka K."/>
        </authorList>
    </citation>
    <scope>NUCLEOTIDE SEQUENCE [LARGE SCALE GENOMIC DNA]</scope>
    <source>
        <strain evidence="1 2">NBRC 110142</strain>
    </source>
</reference>
<gene>
    <name evidence="1" type="ORF">Dcar01_00607</name>
</gene>
<keyword evidence="2" id="KW-1185">Reference proteome</keyword>
<dbReference type="EMBL" id="BAABRP010000001">
    <property type="protein sequence ID" value="GAA5511893.1"/>
    <property type="molecule type" value="Genomic_DNA"/>
</dbReference>
<evidence type="ECO:0000313" key="2">
    <source>
        <dbReference type="Proteomes" id="UP001401887"/>
    </source>
</evidence>
<protein>
    <submittedName>
        <fullName evidence="1">Uncharacterized protein</fullName>
    </submittedName>
</protein>
<sequence>MTPVRYLIRTVSGGRTRTDVFYYDDRGVLRSIKTILREAGSLSQRMIYLDQNAQLFYIDARGPNFGHPLNPVLRQRELAINPAWEFALASPCRDDRGRPL</sequence>
<dbReference type="Proteomes" id="UP001401887">
    <property type="component" value="Unassembled WGS sequence"/>
</dbReference>
<evidence type="ECO:0000313" key="1">
    <source>
        <dbReference type="EMBL" id="GAA5511893.1"/>
    </source>
</evidence>
<organism evidence="1 2">
    <name type="scientific">Deinococcus carri</name>
    <dbReference type="NCBI Taxonomy" id="1211323"/>
    <lineage>
        <taxon>Bacteria</taxon>
        <taxon>Thermotogati</taxon>
        <taxon>Deinococcota</taxon>
        <taxon>Deinococci</taxon>
        <taxon>Deinococcales</taxon>
        <taxon>Deinococcaceae</taxon>
        <taxon>Deinococcus</taxon>
    </lineage>
</organism>